<dbReference type="Proteomes" id="UP000093173">
    <property type="component" value="Unassembled WGS sequence"/>
</dbReference>
<feature type="chain" id="PRO_5008634733" description="Outer membrane protein beta-barrel domain-containing protein" evidence="1">
    <location>
        <begin position="24"/>
        <end position="250"/>
    </location>
</feature>
<sequence length="250" mass="26535">MNTFTKTILATTLLCSGMNLALADESTEKVDPSNLTAVNTSGYVGMNNQGDVKLSASLGFGLKNGQMAMGTLEGSMDNDGKYKDSRLQYFHVFNVGNPVVPTAAASIDIIDNTNFTTAAVGAVAMFKPGVESLTIFGRVGALAGEYDEGFASAMGETDTDIVGGMAAAYLSWKPGADGTYLMLSPEYTYMDGSIETSTLKSSITVGTPLSADGKRWGQFKIENTVGSMQSTHQTVDIDDTVAWAFYKVYF</sequence>
<gene>
    <name evidence="2" type="ORF">A6E14_11625</name>
</gene>
<evidence type="ECO:0000313" key="2">
    <source>
        <dbReference type="EMBL" id="OCH75071.1"/>
    </source>
</evidence>
<organism evidence="2 3">
    <name type="scientific">Vibrio genomosp. F10</name>
    <dbReference type="NCBI Taxonomy" id="723171"/>
    <lineage>
        <taxon>Bacteria</taxon>
        <taxon>Pseudomonadati</taxon>
        <taxon>Pseudomonadota</taxon>
        <taxon>Gammaproteobacteria</taxon>
        <taxon>Vibrionales</taxon>
        <taxon>Vibrionaceae</taxon>
        <taxon>Vibrio</taxon>
    </lineage>
</organism>
<keyword evidence="3" id="KW-1185">Reference proteome</keyword>
<name>A0A1B9QXU3_9VIBR</name>
<keyword evidence="1" id="KW-0732">Signal</keyword>
<comment type="caution">
    <text evidence="2">The sequence shown here is derived from an EMBL/GenBank/DDBJ whole genome shotgun (WGS) entry which is preliminary data.</text>
</comment>
<proteinExistence type="predicted"/>
<evidence type="ECO:0000256" key="1">
    <source>
        <dbReference type="SAM" id="SignalP"/>
    </source>
</evidence>
<evidence type="ECO:0008006" key="4">
    <source>
        <dbReference type="Google" id="ProtNLM"/>
    </source>
</evidence>
<protein>
    <recommendedName>
        <fullName evidence="4">Outer membrane protein beta-barrel domain-containing protein</fullName>
    </recommendedName>
</protein>
<reference evidence="3" key="1">
    <citation type="submission" date="2016-06" db="EMBL/GenBank/DDBJ databases">
        <authorList>
            <person name="Hehemann J.-H."/>
            <person name="Arevalo P."/>
            <person name="Datta M.S."/>
            <person name="Polz M.F."/>
        </authorList>
    </citation>
    <scope>NUCLEOTIDE SEQUENCE [LARGE SCALE GENOMIC DNA]</scope>
    <source>
        <strain evidence="3">9CSC122</strain>
    </source>
</reference>
<evidence type="ECO:0000313" key="3">
    <source>
        <dbReference type="Proteomes" id="UP000093173"/>
    </source>
</evidence>
<dbReference type="EMBL" id="MAJZ01000574">
    <property type="protein sequence ID" value="OCH75071.1"/>
    <property type="molecule type" value="Genomic_DNA"/>
</dbReference>
<feature type="signal peptide" evidence="1">
    <location>
        <begin position="1"/>
        <end position="23"/>
    </location>
</feature>
<dbReference type="RefSeq" id="WP_017037798.1">
    <property type="nucleotide sequence ID" value="NZ_JBNGCH010000574.1"/>
</dbReference>
<accession>A0A1B9QXU3</accession>
<dbReference type="AlphaFoldDB" id="A0A1B9QXU3"/>